<sequence length="135" mass="15582">MKIKTLDHLVLTVRDINESINFYVNVLNMDLRMLNNECSLFYADKKINLHKRPGELQPCAKYPVPGSTDLCFEVESENPSETMENKINDLKNYINKKGILIEQGPVERVGSKGPMKSIYIRDPDENLIELSIYYN</sequence>
<name>A0A0A0HUR5_CLOBO</name>
<accession>A0A0A0HUR5</accession>
<gene>
    <name evidence="2" type="ORF">Z955_16480</name>
</gene>
<organism evidence="2 3">
    <name type="scientific">Clostridium botulinum C/D str. DC5</name>
    <dbReference type="NCBI Taxonomy" id="1443128"/>
    <lineage>
        <taxon>Bacteria</taxon>
        <taxon>Bacillati</taxon>
        <taxon>Bacillota</taxon>
        <taxon>Clostridia</taxon>
        <taxon>Eubacteriales</taxon>
        <taxon>Clostridiaceae</taxon>
        <taxon>Clostridium</taxon>
    </lineage>
</organism>
<feature type="domain" description="VOC" evidence="1">
    <location>
        <begin position="5"/>
        <end position="133"/>
    </location>
</feature>
<evidence type="ECO:0000313" key="2">
    <source>
        <dbReference type="EMBL" id="KGM92939.1"/>
    </source>
</evidence>
<dbReference type="InterPro" id="IPR037523">
    <property type="entry name" value="VOC_core"/>
</dbReference>
<comment type="caution">
    <text evidence="2">The sequence shown here is derived from an EMBL/GenBank/DDBJ whole genome shotgun (WGS) entry which is preliminary data.</text>
</comment>
<protein>
    <submittedName>
        <fullName evidence="2">Glyoxalase</fullName>
    </submittedName>
</protein>
<dbReference type="EMBL" id="JDRY01000178">
    <property type="protein sequence ID" value="KGM92939.1"/>
    <property type="molecule type" value="Genomic_DNA"/>
</dbReference>
<dbReference type="Proteomes" id="UP000030014">
    <property type="component" value="Unassembled WGS sequence"/>
</dbReference>
<dbReference type="SUPFAM" id="SSF54593">
    <property type="entry name" value="Glyoxalase/Bleomycin resistance protein/Dihydroxybiphenyl dioxygenase"/>
    <property type="match status" value="1"/>
</dbReference>
<dbReference type="PROSITE" id="PS51819">
    <property type="entry name" value="VOC"/>
    <property type="match status" value="1"/>
</dbReference>
<dbReference type="PANTHER" id="PTHR21366:SF14">
    <property type="entry name" value="GLYOXALASE DOMAIN-CONTAINING PROTEIN 5"/>
    <property type="match status" value="1"/>
</dbReference>
<dbReference type="Pfam" id="PF00903">
    <property type="entry name" value="Glyoxalase"/>
    <property type="match status" value="1"/>
</dbReference>
<dbReference type="Gene3D" id="3.10.180.10">
    <property type="entry name" value="2,3-Dihydroxybiphenyl 1,2-Dioxygenase, domain 1"/>
    <property type="match status" value="1"/>
</dbReference>
<dbReference type="InterPro" id="IPR050383">
    <property type="entry name" value="GlyoxalaseI/FosfomycinResist"/>
</dbReference>
<dbReference type="AlphaFoldDB" id="A0A0A0HUR5"/>
<proteinExistence type="predicted"/>
<dbReference type="PANTHER" id="PTHR21366">
    <property type="entry name" value="GLYOXALASE FAMILY PROTEIN"/>
    <property type="match status" value="1"/>
</dbReference>
<dbReference type="RefSeq" id="WP_039260342.1">
    <property type="nucleotide sequence ID" value="NZ_JDRY01000178.1"/>
</dbReference>
<evidence type="ECO:0000313" key="3">
    <source>
        <dbReference type="Proteomes" id="UP000030014"/>
    </source>
</evidence>
<dbReference type="InterPro" id="IPR004360">
    <property type="entry name" value="Glyas_Fos-R_dOase_dom"/>
</dbReference>
<evidence type="ECO:0000259" key="1">
    <source>
        <dbReference type="PROSITE" id="PS51819"/>
    </source>
</evidence>
<dbReference type="InterPro" id="IPR029068">
    <property type="entry name" value="Glyas_Bleomycin-R_OHBP_Dase"/>
</dbReference>
<reference evidence="2 3" key="1">
    <citation type="submission" date="2014-01" db="EMBL/GenBank/DDBJ databases">
        <title>Plasmidome dynamics in the species complex Clostridium novyi sensu lato converts strains of independent lineages into distinctly different pathogens.</title>
        <authorList>
            <person name="Skarin H."/>
            <person name="Segerman B."/>
        </authorList>
    </citation>
    <scope>NUCLEOTIDE SEQUENCE [LARGE SCALE GENOMIC DNA]</scope>
    <source>
        <strain evidence="2 3">DC5</strain>
    </source>
</reference>